<evidence type="ECO:0000256" key="2">
    <source>
        <dbReference type="PROSITE-ProRule" id="PRU00169"/>
    </source>
</evidence>
<dbReference type="InterPro" id="IPR001789">
    <property type="entry name" value="Sig_transdc_resp-reg_receiver"/>
</dbReference>
<dbReference type="Pfam" id="PF00072">
    <property type="entry name" value="Response_reg"/>
    <property type="match status" value="1"/>
</dbReference>
<gene>
    <name evidence="4" type="ORF">KI809_08315</name>
</gene>
<evidence type="ECO:0000259" key="3">
    <source>
        <dbReference type="PROSITE" id="PS50110"/>
    </source>
</evidence>
<accession>A0AAW4L0C6</accession>
<dbReference type="InterPro" id="IPR050595">
    <property type="entry name" value="Bact_response_regulator"/>
</dbReference>
<keyword evidence="1 2" id="KW-0597">Phosphoprotein</keyword>
<dbReference type="InterPro" id="IPR011006">
    <property type="entry name" value="CheY-like_superfamily"/>
</dbReference>
<dbReference type="Proteomes" id="UP000811899">
    <property type="component" value="Unassembled WGS sequence"/>
</dbReference>
<dbReference type="Gene3D" id="3.40.50.2300">
    <property type="match status" value="1"/>
</dbReference>
<protein>
    <submittedName>
        <fullName evidence="4">Response regulator</fullName>
    </submittedName>
</protein>
<dbReference type="CDD" id="cd00156">
    <property type="entry name" value="REC"/>
    <property type="match status" value="1"/>
</dbReference>
<feature type="domain" description="Response regulatory" evidence="3">
    <location>
        <begin position="6"/>
        <end position="122"/>
    </location>
</feature>
<comment type="caution">
    <text evidence="4">The sequence shown here is derived from an EMBL/GenBank/DDBJ whole genome shotgun (WGS) entry which is preliminary data.</text>
</comment>
<organism evidence="4 5">
    <name type="scientific">Geoanaerobacter pelophilus</name>
    <dbReference type="NCBI Taxonomy" id="60036"/>
    <lineage>
        <taxon>Bacteria</taxon>
        <taxon>Pseudomonadati</taxon>
        <taxon>Thermodesulfobacteriota</taxon>
        <taxon>Desulfuromonadia</taxon>
        <taxon>Geobacterales</taxon>
        <taxon>Geobacteraceae</taxon>
        <taxon>Geoanaerobacter</taxon>
    </lineage>
</organism>
<dbReference type="SMART" id="SM00448">
    <property type="entry name" value="REC"/>
    <property type="match status" value="1"/>
</dbReference>
<evidence type="ECO:0000256" key="1">
    <source>
        <dbReference type="ARBA" id="ARBA00022553"/>
    </source>
</evidence>
<dbReference type="RefSeq" id="WP_214171088.1">
    <property type="nucleotide sequence ID" value="NZ_JAHCVJ010000003.1"/>
</dbReference>
<keyword evidence="5" id="KW-1185">Reference proteome</keyword>
<dbReference type="PANTHER" id="PTHR44591:SF3">
    <property type="entry name" value="RESPONSE REGULATORY DOMAIN-CONTAINING PROTEIN"/>
    <property type="match status" value="1"/>
</dbReference>
<dbReference type="PROSITE" id="PS50110">
    <property type="entry name" value="RESPONSE_REGULATORY"/>
    <property type="match status" value="1"/>
</dbReference>
<dbReference type="GO" id="GO:0000160">
    <property type="term" value="P:phosphorelay signal transduction system"/>
    <property type="evidence" value="ECO:0007669"/>
    <property type="project" value="InterPro"/>
</dbReference>
<reference evidence="4 5" key="1">
    <citation type="submission" date="2021-05" db="EMBL/GenBank/DDBJ databases">
        <title>The draft genome of Geobacter pelophilus DSM 12255.</title>
        <authorList>
            <person name="Xu Z."/>
            <person name="Masuda Y."/>
            <person name="Itoh H."/>
            <person name="Senoo K."/>
        </authorList>
    </citation>
    <scope>NUCLEOTIDE SEQUENCE [LARGE SCALE GENOMIC DNA]</scope>
    <source>
        <strain evidence="4 5">DSM 12255</strain>
    </source>
</reference>
<dbReference type="AlphaFoldDB" id="A0AAW4L0C6"/>
<feature type="modified residue" description="4-aspartylphosphate" evidence="2">
    <location>
        <position position="55"/>
    </location>
</feature>
<sequence>MQDKKKVLIIDDEELHLYTSKALLESGALEVVTYQGSFGATNYVKSVQPDLVLLDVNMPALSGENLVTLIKPWCRERRIPILFYSSNDEGILRALATDHGVQGYICKGDIPGLYKSVEEALR</sequence>
<name>A0AAW4L0C6_9BACT</name>
<dbReference type="SUPFAM" id="SSF52172">
    <property type="entry name" value="CheY-like"/>
    <property type="match status" value="1"/>
</dbReference>
<dbReference type="EMBL" id="JAHCVJ010000003">
    <property type="protein sequence ID" value="MBT0664303.1"/>
    <property type="molecule type" value="Genomic_DNA"/>
</dbReference>
<dbReference type="PANTHER" id="PTHR44591">
    <property type="entry name" value="STRESS RESPONSE REGULATOR PROTEIN 1"/>
    <property type="match status" value="1"/>
</dbReference>
<evidence type="ECO:0000313" key="4">
    <source>
        <dbReference type="EMBL" id="MBT0664303.1"/>
    </source>
</evidence>
<evidence type="ECO:0000313" key="5">
    <source>
        <dbReference type="Proteomes" id="UP000811899"/>
    </source>
</evidence>
<proteinExistence type="predicted"/>